<evidence type="ECO:0000313" key="2">
    <source>
        <dbReference type="EMBL" id="EEA05145.1"/>
    </source>
</evidence>
<keyword evidence="1" id="KW-0732">Signal</keyword>
<proteinExistence type="predicted"/>
<feature type="chain" id="PRO_5002842155" evidence="1">
    <location>
        <begin position="20"/>
        <end position="157"/>
    </location>
</feature>
<dbReference type="GeneID" id="6994537"/>
<protein>
    <submittedName>
        <fullName evidence="2">Uncharacterized protein</fullName>
    </submittedName>
</protein>
<evidence type="ECO:0000256" key="1">
    <source>
        <dbReference type="SAM" id="SignalP"/>
    </source>
</evidence>
<dbReference type="OrthoDB" id="10311698at2759"/>
<keyword evidence="3" id="KW-1185">Reference proteome</keyword>
<feature type="signal peptide" evidence="1">
    <location>
        <begin position="1"/>
        <end position="19"/>
    </location>
</feature>
<dbReference type="AlphaFoldDB" id="B6AAA4"/>
<name>B6AAA4_CRYMR</name>
<sequence>MNTFSIFMFIFIFCSYSETCYNGRLYGEYNLSSKSFISSGNIAKSRYEEIEYFLIAFSTLLNNYHNYYSGYKSNLEAMKVNIEELFTKNLSTDELIIKYLEFAAKYYHEINVRSDIYRILKYQKNLYEDTKRYIHYEPLSNSILNINLQFTTNLKII</sequence>
<dbReference type="Proteomes" id="UP000001460">
    <property type="component" value="Unassembled WGS sequence"/>
</dbReference>
<evidence type="ECO:0000313" key="3">
    <source>
        <dbReference type="Proteomes" id="UP000001460"/>
    </source>
</evidence>
<dbReference type="RefSeq" id="XP_002139494.1">
    <property type="nucleotide sequence ID" value="XM_002139458.1"/>
</dbReference>
<accession>B6AAA4</accession>
<dbReference type="VEuPathDB" id="CryptoDB:CMU_042180"/>
<organism evidence="2 3">
    <name type="scientific">Cryptosporidium muris (strain RN66)</name>
    <dbReference type="NCBI Taxonomy" id="441375"/>
    <lineage>
        <taxon>Eukaryota</taxon>
        <taxon>Sar</taxon>
        <taxon>Alveolata</taxon>
        <taxon>Apicomplexa</taxon>
        <taxon>Conoidasida</taxon>
        <taxon>Coccidia</taxon>
        <taxon>Eucoccidiorida</taxon>
        <taxon>Eimeriorina</taxon>
        <taxon>Cryptosporidiidae</taxon>
        <taxon>Cryptosporidium</taxon>
    </lineage>
</organism>
<reference evidence="2" key="1">
    <citation type="submission" date="2008-06" db="EMBL/GenBank/DDBJ databases">
        <authorList>
            <person name="Lorenzi H."/>
            <person name="Inman J."/>
            <person name="Miller J."/>
            <person name="Schobel S."/>
            <person name="Amedeo P."/>
            <person name="Caler E.V."/>
            <person name="da Silva J."/>
        </authorList>
    </citation>
    <scope>NUCLEOTIDE SEQUENCE [LARGE SCALE GENOMIC DNA]</scope>
    <source>
        <strain evidence="2">RN66</strain>
    </source>
</reference>
<gene>
    <name evidence="2" type="ORF">CMU_042180</name>
</gene>
<dbReference type="EMBL" id="DS989726">
    <property type="protein sequence ID" value="EEA05145.1"/>
    <property type="molecule type" value="Genomic_DNA"/>
</dbReference>